<gene>
    <name evidence="2" type="ORF">F4554_000618</name>
</gene>
<dbReference type="PANTHER" id="PTHR35908:SF1">
    <property type="entry name" value="CONSERVED PROTEIN"/>
    <property type="match status" value="1"/>
</dbReference>
<organism evidence="2 3">
    <name type="scientific">Actinopolymorpha rutila</name>
    <dbReference type="NCBI Taxonomy" id="446787"/>
    <lineage>
        <taxon>Bacteria</taxon>
        <taxon>Bacillati</taxon>
        <taxon>Actinomycetota</taxon>
        <taxon>Actinomycetes</taxon>
        <taxon>Propionibacteriales</taxon>
        <taxon>Actinopolymorphaceae</taxon>
        <taxon>Actinopolymorpha</taxon>
    </lineage>
</organism>
<proteinExistence type="predicted"/>
<dbReference type="AlphaFoldDB" id="A0A852ZG57"/>
<dbReference type="RefSeq" id="WP_179785956.1">
    <property type="nucleotide sequence ID" value="NZ_BAAARR010000004.1"/>
</dbReference>
<dbReference type="EMBL" id="JACBZH010000001">
    <property type="protein sequence ID" value="NYH87980.1"/>
    <property type="molecule type" value="Genomic_DNA"/>
</dbReference>
<sequence>MAYDIHIVFDCNDVDKVSRFWLTALEGYNYPGSPLDQTPGSPPEGFASWEAWADANGVPTDQRYAVRTIVDTQGNRPDIFFIAVPEGKVVKNRLHLDIKASKGLPADQVRARQDAEAERLVAAGARIVTRANGIIVMQDVEGNEFCIT</sequence>
<reference evidence="2 3" key="1">
    <citation type="submission" date="2020-07" db="EMBL/GenBank/DDBJ databases">
        <title>Sequencing the genomes of 1000 actinobacteria strains.</title>
        <authorList>
            <person name="Klenk H.-P."/>
        </authorList>
    </citation>
    <scope>NUCLEOTIDE SEQUENCE [LARGE SCALE GENOMIC DNA]</scope>
    <source>
        <strain evidence="2 3">DSM 18448</strain>
    </source>
</reference>
<dbReference type="Proteomes" id="UP000579605">
    <property type="component" value="Unassembled WGS sequence"/>
</dbReference>
<dbReference type="SUPFAM" id="SSF54593">
    <property type="entry name" value="Glyoxalase/Bleomycin resistance protein/Dihydroxybiphenyl dioxygenase"/>
    <property type="match status" value="1"/>
</dbReference>
<evidence type="ECO:0000313" key="3">
    <source>
        <dbReference type="Proteomes" id="UP000579605"/>
    </source>
</evidence>
<dbReference type="Pfam" id="PF18029">
    <property type="entry name" value="Glyoxalase_6"/>
    <property type="match status" value="1"/>
</dbReference>
<keyword evidence="3" id="KW-1185">Reference proteome</keyword>
<dbReference type="InterPro" id="IPR029068">
    <property type="entry name" value="Glyas_Bleomycin-R_OHBP_Dase"/>
</dbReference>
<dbReference type="Gene3D" id="3.10.180.10">
    <property type="entry name" value="2,3-Dihydroxybiphenyl 1,2-Dioxygenase, domain 1"/>
    <property type="match status" value="1"/>
</dbReference>
<dbReference type="PANTHER" id="PTHR35908">
    <property type="entry name" value="HYPOTHETICAL FUSION PROTEIN"/>
    <property type="match status" value="1"/>
</dbReference>
<feature type="domain" description="Glyoxalase-like" evidence="1">
    <location>
        <begin position="6"/>
        <end position="148"/>
    </location>
</feature>
<name>A0A852ZG57_9ACTN</name>
<evidence type="ECO:0000259" key="1">
    <source>
        <dbReference type="Pfam" id="PF18029"/>
    </source>
</evidence>
<accession>A0A852ZG57</accession>
<comment type="caution">
    <text evidence="2">The sequence shown here is derived from an EMBL/GenBank/DDBJ whole genome shotgun (WGS) entry which is preliminary data.</text>
</comment>
<protein>
    <recommendedName>
        <fullName evidence="1">Glyoxalase-like domain-containing protein</fullName>
    </recommendedName>
</protein>
<evidence type="ECO:0000313" key="2">
    <source>
        <dbReference type="EMBL" id="NYH87980.1"/>
    </source>
</evidence>
<dbReference type="InterPro" id="IPR041581">
    <property type="entry name" value="Glyoxalase_6"/>
</dbReference>